<feature type="transmembrane region" description="Helical" evidence="9">
    <location>
        <begin position="122"/>
        <end position="147"/>
    </location>
</feature>
<evidence type="ECO:0000256" key="8">
    <source>
        <dbReference type="SAM" id="MobiDB-lite"/>
    </source>
</evidence>
<dbReference type="OMA" id="WFFVWKL"/>
<keyword evidence="4" id="KW-1003">Cell membrane</keyword>
<keyword evidence="11" id="KW-1185">Reference proteome</keyword>
<dbReference type="RefSeq" id="XP_002286622.1">
    <property type="nucleotide sequence ID" value="XM_002286586.1"/>
</dbReference>
<reference evidence="10 11" key="2">
    <citation type="journal article" date="2008" name="Nature">
        <title>The Phaeodactylum genome reveals the evolutionary history of diatom genomes.</title>
        <authorList>
            <person name="Bowler C."/>
            <person name="Allen A.E."/>
            <person name="Badger J.H."/>
            <person name="Grimwood J."/>
            <person name="Jabbari K."/>
            <person name="Kuo A."/>
            <person name="Maheswari U."/>
            <person name="Martens C."/>
            <person name="Maumus F."/>
            <person name="Otillar R.P."/>
            <person name="Rayko E."/>
            <person name="Salamov A."/>
            <person name="Vandepoele K."/>
            <person name="Beszteri B."/>
            <person name="Gruber A."/>
            <person name="Heijde M."/>
            <person name="Katinka M."/>
            <person name="Mock T."/>
            <person name="Valentin K."/>
            <person name="Verret F."/>
            <person name="Berges J.A."/>
            <person name="Brownlee C."/>
            <person name="Cadoret J.P."/>
            <person name="Chiovitti A."/>
            <person name="Choi C.J."/>
            <person name="Coesel S."/>
            <person name="De Martino A."/>
            <person name="Detter J.C."/>
            <person name="Durkin C."/>
            <person name="Falciatore A."/>
            <person name="Fournet J."/>
            <person name="Haruta M."/>
            <person name="Huysman M.J."/>
            <person name="Jenkins B.D."/>
            <person name="Jiroutova K."/>
            <person name="Jorgensen R.E."/>
            <person name="Joubert Y."/>
            <person name="Kaplan A."/>
            <person name="Kroger N."/>
            <person name="Kroth P.G."/>
            <person name="La Roche J."/>
            <person name="Lindquist E."/>
            <person name="Lommer M."/>
            <person name="Martin-Jezequel V."/>
            <person name="Lopez P.J."/>
            <person name="Lucas S."/>
            <person name="Mangogna M."/>
            <person name="McGinnis K."/>
            <person name="Medlin L.K."/>
            <person name="Montsant A."/>
            <person name="Oudot-Le Secq M.P."/>
            <person name="Napoli C."/>
            <person name="Obornik M."/>
            <person name="Parker M.S."/>
            <person name="Petit J.L."/>
            <person name="Porcel B.M."/>
            <person name="Poulsen N."/>
            <person name="Robison M."/>
            <person name="Rychlewski L."/>
            <person name="Rynearson T.A."/>
            <person name="Schmutz J."/>
            <person name="Shapiro H."/>
            <person name="Siaut M."/>
            <person name="Stanley M."/>
            <person name="Sussman M.R."/>
            <person name="Taylor A.R."/>
            <person name="Vardi A."/>
            <person name="von Dassow P."/>
            <person name="Vyverman W."/>
            <person name="Willis A."/>
            <person name="Wyrwicz L.S."/>
            <person name="Rokhsar D.S."/>
            <person name="Weissenbach J."/>
            <person name="Armbrust E.V."/>
            <person name="Green B.R."/>
            <person name="Van de Peer Y."/>
            <person name="Grigoriev I.V."/>
        </authorList>
    </citation>
    <scope>NUCLEOTIDE SEQUENCE [LARGE SCALE GENOMIC DNA]</scope>
    <source>
        <strain evidence="10 11">CCMP1335</strain>
    </source>
</reference>
<dbReference type="eggNOG" id="KOG1347">
    <property type="taxonomic scope" value="Eukaryota"/>
</dbReference>
<dbReference type="GO" id="GO:0042910">
    <property type="term" value="F:xenobiotic transmembrane transporter activity"/>
    <property type="evidence" value="ECO:0007669"/>
    <property type="project" value="InterPro"/>
</dbReference>
<feature type="transmembrane region" description="Helical" evidence="9">
    <location>
        <begin position="381"/>
        <end position="403"/>
    </location>
</feature>
<dbReference type="InterPro" id="IPR048279">
    <property type="entry name" value="MdtK-like"/>
</dbReference>
<dbReference type="GeneID" id="7449757"/>
<dbReference type="InterPro" id="IPR002528">
    <property type="entry name" value="MATE_fam"/>
</dbReference>
<keyword evidence="7 9" id="KW-0472">Membrane</keyword>
<organism evidence="10 11">
    <name type="scientific">Thalassiosira pseudonana</name>
    <name type="common">Marine diatom</name>
    <name type="synonym">Cyclotella nana</name>
    <dbReference type="NCBI Taxonomy" id="35128"/>
    <lineage>
        <taxon>Eukaryota</taxon>
        <taxon>Sar</taxon>
        <taxon>Stramenopiles</taxon>
        <taxon>Ochrophyta</taxon>
        <taxon>Bacillariophyta</taxon>
        <taxon>Coscinodiscophyceae</taxon>
        <taxon>Thalassiosirophycidae</taxon>
        <taxon>Thalassiosirales</taxon>
        <taxon>Thalassiosiraceae</taxon>
        <taxon>Thalassiosira</taxon>
    </lineage>
</organism>
<sequence length="517" mass="56446">MGTNADECEHDTDDQPIISEADDVVCSASHIISYRQHLVAVSKLTSPIILSEVFQNLLPVVDVAFVGNLGKDELAAAALATVWFNLWNATMMGFMTSIDTFLSQSFGANQYENFGIWTGNSLVITFGATVCVSGVVALCGPAMHLFGQDPQLTEEAGKFSFRLIPGLFPYYLFKVLTKHLQTQNKLAPSVWIGILANLLNAFFNWALIFAAGWGLQGAPWATSLTRVFEFVLIVIYVYSQRSSSKAKATWPTFSRENMTYAVLKPFWKLGLSGALSITAEAWSFEITTILAGLLGTVAIDAHIITLSIATFIFLSFPFAIGIAASIRVGQLIGDERPDDAKRSANTSFVLSGVIQALLVCILLPCKNILGRLFSSDQEVASLVSLLIPISCIFMMGDSIQATIGGVFRGLGLQNYVLVLNVLGFWVLAVPIGSLLTFVADLGVDGLWWGFTIGIYSSAAIGLWILQIRVDWQRETRKTAQRLSTMITTTRSTTQRQSISNPSGFENEGIDEEINQQQ</sequence>
<dbReference type="GO" id="GO:0005886">
    <property type="term" value="C:plasma membrane"/>
    <property type="evidence" value="ECO:0007669"/>
    <property type="project" value="UniProtKB-SubCell"/>
</dbReference>
<feature type="transmembrane region" description="Helical" evidence="9">
    <location>
        <begin position="189"/>
        <end position="214"/>
    </location>
</feature>
<feature type="compositionally biased region" description="Low complexity" evidence="8">
    <location>
        <begin position="489"/>
        <end position="499"/>
    </location>
</feature>
<feature type="region of interest" description="Disordered" evidence="8">
    <location>
        <begin position="489"/>
        <end position="517"/>
    </location>
</feature>
<keyword evidence="5 9" id="KW-0812">Transmembrane</keyword>
<proteinExistence type="inferred from homology"/>
<dbReference type="CDD" id="cd13132">
    <property type="entry name" value="MATE_eukaryotic"/>
    <property type="match status" value="1"/>
</dbReference>
<dbReference type="NCBIfam" id="TIGR00797">
    <property type="entry name" value="matE"/>
    <property type="match status" value="1"/>
</dbReference>
<evidence type="ECO:0000256" key="1">
    <source>
        <dbReference type="ARBA" id="ARBA00004651"/>
    </source>
</evidence>
<dbReference type="Proteomes" id="UP000001449">
    <property type="component" value="Chromosome 1"/>
</dbReference>
<evidence type="ECO:0000256" key="9">
    <source>
        <dbReference type="SAM" id="Phobius"/>
    </source>
</evidence>
<dbReference type="GO" id="GO:0016020">
    <property type="term" value="C:membrane"/>
    <property type="evidence" value="ECO:0000318"/>
    <property type="project" value="GO_Central"/>
</dbReference>
<dbReference type="GO" id="GO:1990961">
    <property type="term" value="P:xenobiotic detoxification by transmembrane export across the plasma membrane"/>
    <property type="evidence" value="ECO:0007669"/>
    <property type="project" value="InterPro"/>
</dbReference>
<comment type="similarity">
    <text evidence="2">Belongs to the multi antimicrobial extrusion (MATE) (TC 2.A.66.1) family.</text>
</comment>
<feature type="transmembrane region" description="Helical" evidence="9">
    <location>
        <begin position="220"/>
        <end position="238"/>
    </location>
</feature>
<name>B8BPX6_THAPS</name>
<dbReference type="GO" id="GO:0022857">
    <property type="term" value="F:transmembrane transporter activity"/>
    <property type="evidence" value="ECO:0000318"/>
    <property type="project" value="GO_Central"/>
</dbReference>
<dbReference type="AlphaFoldDB" id="B8BPX6"/>
<evidence type="ECO:0000256" key="3">
    <source>
        <dbReference type="ARBA" id="ARBA00022448"/>
    </source>
</evidence>
<feature type="transmembrane region" description="Helical" evidence="9">
    <location>
        <begin position="347"/>
        <end position="369"/>
    </location>
</feature>
<accession>B8BPX6</accession>
<dbReference type="PaxDb" id="35128-Thaps1083"/>
<dbReference type="PIRSF" id="PIRSF006603">
    <property type="entry name" value="DinF"/>
    <property type="match status" value="1"/>
</dbReference>
<evidence type="ECO:0000256" key="6">
    <source>
        <dbReference type="ARBA" id="ARBA00022989"/>
    </source>
</evidence>
<dbReference type="EMBL" id="CM000638">
    <property type="protein sequence ID" value="EED96263.1"/>
    <property type="molecule type" value="Genomic_DNA"/>
</dbReference>
<dbReference type="Pfam" id="PF01554">
    <property type="entry name" value="MatE"/>
    <property type="match status" value="2"/>
</dbReference>
<evidence type="ECO:0000313" key="10">
    <source>
        <dbReference type="EMBL" id="EED96263.1"/>
    </source>
</evidence>
<dbReference type="HOGENOM" id="CLU_012893_1_0_1"/>
<keyword evidence="6 9" id="KW-1133">Transmembrane helix</keyword>
<feature type="compositionally biased region" description="Acidic residues" evidence="8">
    <location>
        <begin position="507"/>
        <end position="517"/>
    </location>
</feature>
<dbReference type="STRING" id="35128.B8BPX6"/>
<evidence type="ECO:0000256" key="7">
    <source>
        <dbReference type="ARBA" id="ARBA00023136"/>
    </source>
</evidence>
<evidence type="ECO:0000256" key="4">
    <source>
        <dbReference type="ARBA" id="ARBA00022475"/>
    </source>
</evidence>
<protein>
    <submittedName>
        <fullName evidence="10">Uncharacterized protein</fullName>
    </submittedName>
</protein>
<gene>
    <name evidence="10" type="ORF">THAPSDRAFT_1083</name>
</gene>
<feature type="transmembrane region" description="Helical" evidence="9">
    <location>
        <begin position="445"/>
        <end position="465"/>
    </location>
</feature>
<dbReference type="PANTHER" id="PTHR11206">
    <property type="entry name" value="MULTIDRUG RESISTANCE PROTEIN"/>
    <property type="match status" value="1"/>
</dbReference>
<feature type="transmembrane region" description="Helical" evidence="9">
    <location>
        <begin position="274"/>
        <end position="297"/>
    </location>
</feature>
<reference evidence="10 11" key="1">
    <citation type="journal article" date="2004" name="Science">
        <title>The genome of the diatom Thalassiosira pseudonana: ecology, evolution, and metabolism.</title>
        <authorList>
            <person name="Armbrust E.V."/>
            <person name="Berges J.A."/>
            <person name="Bowler C."/>
            <person name="Green B.R."/>
            <person name="Martinez D."/>
            <person name="Putnam N.H."/>
            <person name="Zhou S."/>
            <person name="Allen A.E."/>
            <person name="Apt K.E."/>
            <person name="Bechner M."/>
            <person name="Brzezinski M.A."/>
            <person name="Chaal B.K."/>
            <person name="Chiovitti A."/>
            <person name="Davis A.K."/>
            <person name="Demarest M.S."/>
            <person name="Detter J.C."/>
            <person name="Glavina T."/>
            <person name="Goodstein D."/>
            <person name="Hadi M.Z."/>
            <person name="Hellsten U."/>
            <person name="Hildebrand M."/>
            <person name="Jenkins B.D."/>
            <person name="Jurka J."/>
            <person name="Kapitonov V.V."/>
            <person name="Kroger N."/>
            <person name="Lau W.W."/>
            <person name="Lane T.W."/>
            <person name="Larimer F.W."/>
            <person name="Lippmeier J.C."/>
            <person name="Lucas S."/>
            <person name="Medina M."/>
            <person name="Montsant A."/>
            <person name="Obornik M."/>
            <person name="Parker M.S."/>
            <person name="Palenik B."/>
            <person name="Pazour G.J."/>
            <person name="Richardson P.M."/>
            <person name="Rynearson T.A."/>
            <person name="Saito M.A."/>
            <person name="Schwartz D.C."/>
            <person name="Thamatrakoln K."/>
            <person name="Valentin K."/>
            <person name="Vardi A."/>
            <person name="Wilkerson F.P."/>
            <person name="Rokhsar D.S."/>
        </authorList>
    </citation>
    <scope>NUCLEOTIDE SEQUENCE [LARGE SCALE GENOMIC DNA]</scope>
    <source>
        <strain evidence="10 11">CCMP1335</strain>
    </source>
</reference>
<feature type="transmembrane region" description="Helical" evidence="9">
    <location>
        <begin position="415"/>
        <end position="439"/>
    </location>
</feature>
<evidence type="ECO:0000256" key="5">
    <source>
        <dbReference type="ARBA" id="ARBA00022692"/>
    </source>
</evidence>
<dbReference type="InParanoid" id="B8BPX6"/>
<dbReference type="GO" id="GO:0015297">
    <property type="term" value="F:antiporter activity"/>
    <property type="evidence" value="ECO:0007669"/>
    <property type="project" value="InterPro"/>
</dbReference>
<evidence type="ECO:0000313" key="11">
    <source>
        <dbReference type="Proteomes" id="UP000001449"/>
    </source>
</evidence>
<dbReference type="InterPro" id="IPR045069">
    <property type="entry name" value="MATE_euk"/>
</dbReference>
<dbReference type="KEGG" id="tps:THAPSDRAFT_1083"/>
<comment type="subcellular location">
    <subcellularLocation>
        <location evidence="1">Cell membrane</location>
        <topology evidence="1">Multi-pass membrane protein</topology>
    </subcellularLocation>
</comment>
<feature type="transmembrane region" description="Helical" evidence="9">
    <location>
        <begin position="303"/>
        <end position="326"/>
    </location>
</feature>
<evidence type="ECO:0000256" key="2">
    <source>
        <dbReference type="ARBA" id="ARBA00010199"/>
    </source>
</evidence>
<keyword evidence="3" id="KW-0813">Transport</keyword>